<gene>
    <name evidence="2" type="ORF">HFQ13_00250</name>
</gene>
<keyword evidence="3" id="KW-1185">Reference proteome</keyword>
<evidence type="ECO:0000313" key="3">
    <source>
        <dbReference type="Proteomes" id="UP001197378"/>
    </source>
</evidence>
<dbReference type="EMBL" id="JAAXYO010000012">
    <property type="protein sequence ID" value="MBU2786660.1"/>
    <property type="molecule type" value="Genomic_DNA"/>
</dbReference>
<dbReference type="Pfam" id="PF01814">
    <property type="entry name" value="Hemerythrin"/>
    <property type="match status" value="1"/>
</dbReference>
<dbReference type="RefSeq" id="WP_215871028.1">
    <property type="nucleotide sequence ID" value="NZ_JAAXYO010000012.1"/>
</dbReference>
<sequence length="176" mass="20076">MHQIGEAAAPSFTAPVAMLRACHQRILQQCDTLERLPSYIAEHGADEQVRQAAGKILRYFSQAGLAHHEDEEEQLFPWLLAQPTFPEDLRKMLRNLIQEHRQLDAAWAELAPDLRVLEAGGQIRWLHIAPFVTIHRRHIVVENEHIFPVAEALLDAETAQRIGMQMAERRRLGGES</sequence>
<evidence type="ECO:0000259" key="1">
    <source>
        <dbReference type="Pfam" id="PF01814"/>
    </source>
</evidence>
<accession>A0AAE2YMD8</accession>
<feature type="domain" description="Hemerythrin-like" evidence="1">
    <location>
        <begin position="15"/>
        <end position="149"/>
    </location>
</feature>
<evidence type="ECO:0000313" key="2">
    <source>
        <dbReference type="EMBL" id="MBU2786660.1"/>
    </source>
</evidence>
<protein>
    <submittedName>
        <fullName evidence="2">Hemerythrin domain-containing protein</fullName>
    </submittedName>
</protein>
<comment type="caution">
    <text evidence="2">The sequence shown here is derived from an EMBL/GenBank/DDBJ whole genome shotgun (WGS) entry which is preliminary data.</text>
</comment>
<dbReference type="InterPro" id="IPR012312">
    <property type="entry name" value="Hemerythrin-like"/>
</dbReference>
<proteinExistence type="predicted"/>
<name>A0AAE2YMD8_9PROT</name>
<dbReference type="AlphaFoldDB" id="A0AAE2YMD8"/>
<organism evidence="2 3">
    <name type="scientific">Igneacidithiobacillus copahuensis</name>
    <dbReference type="NCBI Taxonomy" id="2724909"/>
    <lineage>
        <taxon>Bacteria</taxon>
        <taxon>Pseudomonadati</taxon>
        <taxon>Pseudomonadota</taxon>
        <taxon>Acidithiobacillia</taxon>
        <taxon>Acidithiobacillales</taxon>
        <taxon>Acidithiobacillaceae</taxon>
        <taxon>Igneacidithiobacillus</taxon>
    </lineage>
</organism>
<reference evidence="2" key="1">
    <citation type="journal article" date="2021" name="ISME J.">
        <title>Genomic evolution of the class Acidithiobacillia: deep-branching Proteobacteria living in extreme acidic conditions.</title>
        <authorList>
            <person name="Moya-Beltran A."/>
            <person name="Beard S."/>
            <person name="Rojas-Villalobos C."/>
            <person name="Issotta F."/>
            <person name="Gallardo Y."/>
            <person name="Ulloa R."/>
            <person name="Giaveno A."/>
            <person name="Degli Esposti M."/>
            <person name="Johnson D.B."/>
            <person name="Quatrini R."/>
        </authorList>
    </citation>
    <scope>NUCLEOTIDE SEQUENCE</scope>
    <source>
        <strain evidence="2">VAN18-1</strain>
    </source>
</reference>
<dbReference type="Gene3D" id="1.20.120.520">
    <property type="entry name" value="nmb1532 protein domain like"/>
    <property type="match status" value="1"/>
</dbReference>
<dbReference type="Proteomes" id="UP001197378">
    <property type="component" value="Unassembled WGS sequence"/>
</dbReference>